<keyword evidence="2" id="KW-0813">Transport</keyword>
<evidence type="ECO:0000313" key="11">
    <source>
        <dbReference type="EMBL" id="GLR72342.1"/>
    </source>
</evidence>
<dbReference type="GO" id="GO:0005254">
    <property type="term" value="F:chloride channel activity"/>
    <property type="evidence" value="ECO:0007669"/>
    <property type="project" value="UniProtKB-KW"/>
</dbReference>
<keyword evidence="6 10" id="KW-0472">Membrane</keyword>
<keyword evidence="3 10" id="KW-0812">Transmembrane</keyword>
<dbReference type="SUPFAM" id="SSF81340">
    <property type="entry name" value="Clc chloride channel"/>
    <property type="match status" value="1"/>
</dbReference>
<keyword evidence="5" id="KW-0406">Ion transport</keyword>
<feature type="transmembrane region" description="Helical" evidence="10">
    <location>
        <begin position="359"/>
        <end position="379"/>
    </location>
</feature>
<dbReference type="EMBL" id="BSOT01000009">
    <property type="protein sequence ID" value="GLR72342.1"/>
    <property type="molecule type" value="Genomic_DNA"/>
</dbReference>
<dbReference type="PANTHER" id="PTHR43427:SF6">
    <property type="entry name" value="CHLORIDE CHANNEL PROTEIN CLC-E"/>
    <property type="match status" value="1"/>
</dbReference>
<evidence type="ECO:0000256" key="9">
    <source>
        <dbReference type="ARBA" id="ARBA00023303"/>
    </source>
</evidence>
<evidence type="ECO:0000313" key="12">
    <source>
        <dbReference type="Proteomes" id="UP001156601"/>
    </source>
</evidence>
<dbReference type="PRINTS" id="PR00762">
    <property type="entry name" value="CLCHANNEL"/>
</dbReference>
<evidence type="ECO:0000256" key="1">
    <source>
        <dbReference type="ARBA" id="ARBA00004141"/>
    </source>
</evidence>
<dbReference type="Pfam" id="PF00654">
    <property type="entry name" value="Voltage_CLC"/>
    <property type="match status" value="1"/>
</dbReference>
<feature type="transmembrane region" description="Helical" evidence="10">
    <location>
        <begin position="263"/>
        <end position="281"/>
    </location>
</feature>
<feature type="transmembrane region" description="Helical" evidence="10">
    <location>
        <begin position="391"/>
        <end position="410"/>
    </location>
</feature>
<dbReference type="InterPro" id="IPR014743">
    <property type="entry name" value="Cl-channel_core"/>
</dbReference>
<feature type="transmembrane region" description="Helical" evidence="10">
    <location>
        <begin position="21"/>
        <end position="44"/>
    </location>
</feature>
<keyword evidence="12" id="KW-1185">Reference proteome</keyword>
<comment type="subcellular location">
    <subcellularLocation>
        <location evidence="1">Membrane</location>
        <topology evidence="1">Multi-pass membrane protein</topology>
    </subcellularLocation>
</comment>
<reference evidence="11" key="2">
    <citation type="submission" date="2023-01" db="EMBL/GenBank/DDBJ databases">
        <title>Draft genome sequence of Agaribacter marinus strain NBRC 110023.</title>
        <authorList>
            <person name="Sun Q."/>
            <person name="Mori K."/>
        </authorList>
    </citation>
    <scope>NUCLEOTIDE SEQUENCE</scope>
    <source>
        <strain evidence="11">NBRC 110023</strain>
    </source>
</reference>
<accession>A0AA37SYH0</accession>
<dbReference type="GO" id="GO:0034707">
    <property type="term" value="C:chloride channel complex"/>
    <property type="evidence" value="ECO:0007669"/>
    <property type="project" value="UniProtKB-KW"/>
</dbReference>
<dbReference type="AlphaFoldDB" id="A0AA37SYH0"/>
<dbReference type="Gene3D" id="1.10.3080.10">
    <property type="entry name" value="Clc chloride channel"/>
    <property type="match status" value="1"/>
</dbReference>
<keyword evidence="4 10" id="KW-1133">Transmembrane helix</keyword>
<dbReference type="InterPro" id="IPR050368">
    <property type="entry name" value="ClC-type_chloride_channel"/>
</dbReference>
<evidence type="ECO:0000256" key="3">
    <source>
        <dbReference type="ARBA" id="ARBA00022692"/>
    </source>
</evidence>
<proteinExistence type="predicted"/>
<evidence type="ECO:0000256" key="5">
    <source>
        <dbReference type="ARBA" id="ARBA00023065"/>
    </source>
</evidence>
<dbReference type="Proteomes" id="UP001156601">
    <property type="component" value="Unassembled WGS sequence"/>
</dbReference>
<feature type="transmembrane region" description="Helical" evidence="10">
    <location>
        <begin position="104"/>
        <end position="126"/>
    </location>
</feature>
<keyword evidence="8" id="KW-0868">Chloride</keyword>
<feature type="transmembrane region" description="Helical" evidence="10">
    <location>
        <begin position="192"/>
        <end position="211"/>
    </location>
</feature>
<sequence length="582" mass="64131">MSLQSLRQILSIPSTSIQLCLIGLAGGLMAATVVVVFRALIGLWQYSLIGNVGSYIETSDWNRLVLPIFAAFIIFFVARLTGFKHYRMGIPFVIHRLKIYYGHIPLRNSINQFIGGVLALGSGFVVGKEGPTVHLAAATSHYLGRWLHLPFNSLRILAGCGIAGGIAAAFNTPFAAIIFVMEVVLREYKVHIFIPVMLAAAVGSMVTRAVFGNVTELGFLSFEPISGVQLVYLIVFGICIGTAAALFNSQLMLLMRLFRRVGMFYRLILAGTVTGIMGYFFPESLGAEFISVDNLLSSDYAFSFLVYLFIAKFVLAIIAISLGIPGGIIGAVMVIGMLLGVILFEPLRGFYDTNLTTTYALLGLAGFLASVLHAPMAALSASMELAADSHVILPAIIVIVSAFLTSKQIFNNRSIFIRQLEYQGLPYTTSPIRDLLQQTGVLAAMNTKFKLVVSQEDDELKSLLQAEPNTIVLHQASKDVQKYKWMNLDYGLQTKEQTLSSQDVHLLTQQHTMADVHDALQDRRQGAVVILDLTVSSRDERQYMNIHELPEDLLQNTNLASSRVVGVITWNMLHSYLLRRQH</sequence>
<dbReference type="RefSeq" id="WP_284218760.1">
    <property type="nucleotide sequence ID" value="NZ_BSOT01000009.1"/>
</dbReference>
<keyword evidence="9" id="KW-0407">Ion channel</keyword>
<feature type="transmembrane region" description="Helical" evidence="10">
    <location>
        <begin position="156"/>
        <end position="180"/>
    </location>
</feature>
<feature type="transmembrane region" description="Helical" evidence="10">
    <location>
        <begin position="64"/>
        <end position="83"/>
    </location>
</feature>
<name>A0AA37SYH0_9ALTE</name>
<keyword evidence="7" id="KW-0869">Chloride channel</keyword>
<feature type="transmembrane region" description="Helical" evidence="10">
    <location>
        <begin position="327"/>
        <end position="347"/>
    </location>
</feature>
<comment type="caution">
    <text evidence="11">The sequence shown here is derived from an EMBL/GenBank/DDBJ whole genome shotgun (WGS) entry which is preliminary data.</text>
</comment>
<evidence type="ECO:0000256" key="7">
    <source>
        <dbReference type="ARBA" id="ARBA00023173"/>
    </source>
</evidence>
<feature type="transmembrane region" description="Helical" evidence="10">
    <location>
        <begin position="301"/>
        <end position="320"/>
    </location>
</feature>
<dbReference type="PANTHER" id="PTHR43427">
    <property type="entry name" value="CHLORIDE CHANNEL PROTEIN CLC-E"/>
    <property type="match status" value="1"/>
</dbReference>
<evidence type="ECO:0000256" key="6">
    <source>
        <dbReference type="ARBA" id="ARBA00023136"/>
    </source>
</evidence>
<dbReference type="CDD" id="cd00400">
    <property type="entry name" value="Voltage_gated_ClC"/>
    <property type="match status" value="1"/>
</dbReference>
<protein>
    <submittedName>
        <fullName evidence="11">Chloride channel protein</fullName>
    </submittedName>
</protein>
<evidence type="ECO:0000256" key="8">
    <source>
        <dbReference type="ARBA" id="ARBA00023214"/>
    </source>
</evidence>
<dbReference type="InterPro" id="IPR001807">
    <property type="entry name" value="ClC"/>
</dbReference>
<evidence type="ECO:0000256" key="2">
    <source>
        <dbReference type="ARBA" id="ARBA00022448"/>
    </source>
</evidence>
<organism evidence="11 12">
    <name type="scientific">Agaribacter marinus</name>
    <dbReference type="NCBI Taxonomy" id="1431249"/>
    <lineage>
        <taxon>Bacteria</taxon>
        <taxon>Pseudomonadati</taxon>
        <taxon>Pseudomonadota</taxon>
        <taxon>Gammaproteobacteria</taxon>
        <taxon>Alteromonadales</taxon>
        <taxon>Alteromonadaceae</taxon>
        <taxon>Agaribacter</taxon>
    </lineage>
</organism>
<evidence type="ECO:0000256" key="4">
    <source>
        <dbReference type="ARBA" id="ARBA00022989"/>
    </source>
</evidence>
<evidence type="ECO:0000256" key="10">
    <source>
        <dbReference type="SAM" id="Phobius"/>
    </source>
</evidence>
<feature type="transmembrane region" description="Helical" evidence="10">
    <location>
        <begin position="231"/>
        <end position="251"/>
    </location>
</feature>
<gene>
    <name evidence="11" type="ORF">GCM10007852_32500</name>
</gene>
<reference evidence="11" key="1">
    <citation type="journal article" date="2014" name="Int. J. Syst. Evol. Microbiol.">
        <title>Complete genome sequence of Corynebacterium casei LMG S-19264T (=DSM 44701T), isolated from a smear-ripened cheese.</title>
        <authorList>
            <consortium name="US DOE Joint Genome Institute (JGI-PGF)"/>
            <person name="Walter F."/>
            <person name="Albersmeier A."/>
            <person name="Kalinowski J."/>
            <person name="Ruckert C."/>
        </authorList>
    </citation>
    <scope>NUCLEOTIDE SEQUENCE</scope>
    <source>
        <strain evidence="11">NBRC 110023</strain>
    </source>
</reference>